<dbReference type="Proteomes" id="UP000321301">
    <property type="component" value="Unassembled WGS sequence"/>
</dbReference>
<organism evidence="1 2">
    <name type="scientific">Cyclobacterium qasimii</name>
    <dbReference type="NCBI Taxonomy" id="1350429"/>
    <lineage>
        <taxon>Bacteria</taxon>
        <taxon>Pseudomonadati</taxon>
        <taxon>Bacteroidota</taxon>
        <taxon>Cytophagia</taxon>
        <taxon>Cytophagales</taxon>
        <taxon>Cyclobacteriaceae</taxon>
        <taxon>Cyclobacterium</taxon>
    </lineage>
</organism>
<sequence>MEEYKVIENIANETCHIVKEDAKINENYIVVYGPDTYSNCKDWCDDNCS</sequence>
<evidence type="ECO:0000313" key="2">
    <source>
        <dbReference type="Proteomes" id="UP000321301"/>
    </source>
</evidence>
<dbReference type="AlphaFoldDB" id="A0A512CDL8"/>
<protein>
    <submittedName>
        <fullName evidence="1">Uncharacterized protein</fullName>
    </submittedName>
</protein>
<gene>
    <name evidence="1" type="ORF">CQA01_27040</name>
</gene>
<name>A0A512CDL8_9BACT</name>
<proteinExistence type="predicted"/>
<dbReference type="EMBL" id="BJYV01000013">
    <property type="protein sequence ID" value="GEO22170.1"/>
    <property type="molecule type" value="Genomic_DNA"/>
</dbReference>
<accession>A0A512CDL8</accession>
<dbReference type="RefSeq" id="WP_020891370.1">
    <property type="nucleotide sequence ID" value="NZ_BJYV01000013.1"/>
</dbReference>
<reference evidence="1 2" key="1">
    <citation type="submission" date="2019-07" db="EMBL/GenBank/DDBJ databases">
        <title>Whole genome shotgun sequence of Cyclobacterium qasimii NBRC 106168.</title>
        <authorList>
            <person name="Hosoyama A."/>
            <person name="Uohara A."/>
            <person name="Ohji S."/>
            <person name="Ichikawa N."/>
        </authorList>
    </citation>
    <scope>NUCLEOTIDE SEQUENCE [LARGE SCALE GENOMIC DNA]</scope>
    <source>
        <strain evidence="1 2">NBRC 106168</strain>
    </source>
</reference>
<evidence type="ECO:0000313" key="1">
    <source>
        <dbReference type="EMBL" id="GEO22170.1"/>
    </source>
</evidence>
<comment type="caution">
    <text evidence="1">The sequence shown here is derived from an EMBL/GenBank/DDBJ whole genome shotgun (WGS) entry which is preliminary data.</text>
</comment>
<keyword evidence="2" id="KW-1185">Reference proteome</keyword>